<feature type="signal peptide" evidence="1">
    <location>
        <begin position="1"/>
        <end position="25"/>
    </location>
</feature>
<organism evidence="2">
    <name type="scientific">Salmonella enterica</name>
    <name type="common">Salmonella choleraesuis</name>
    <dbReference type="NCBI Taxonomy" id="28901"/>
    <lineage>
        <taxon>Bacteria</taxon>
        <taxon>Pseudomonadati</taxon>
        <taxon>Pseudomonadota</taxon>
        <taxon>Gammaproteobacteria</taxon>
        <taxon>Enterobacterales</taxon>
        <taxon>Enterobacteriaceae</taxon>
        <taxon>Salmonella</taxon>
    </lineage>
</organism>
<proteinExistence type="predicted"/>
<feature type="non-terminal residue" evidence="2">
    <location>
        <position position="48"/>
    </location>
</feature>
<gene>
    <name evidence="2" type="ORF">NL99_29505</name>
</gene>
<comment type="caution">
    <text evidence="2">The sequence shown here is derived from an EMBL/GenBank/DDBJ whole genome shotgun (WGS) entry which is preliminary data.</text>
</comment>
<sequence length="48" mass="5038">MLQGMQTVPAVTVMLMSLASFSAQAFCFEAAGVKYGISARLLEAIARG</sequence>
<dbReference type="AlphaFoldDB" id="A0A7U7L9W8"/>
<name>A0A7U7L9W8_SALER</name>
<accession>A0A7U7L9W8</accession>
<protein>
    <submittedName>
        <fullName evidence="2">Pilus assembly protein</fullName>
    </submittedName>
</protein>
<keyword evidence="1" id="KW-0732">Signal</keyword>
<feature type="chain" id="PRO_5031209834" evidence="1">
    <location>
        <begin position="26"/>
        <end position="48"/>
    </location>
</feature>
<dbReference type="Proteomes" id="UP000839834">
    <property type="component" value="Unassembled WGS sequence"/>
</dbReference>
<reference evidence="2" key="1">
    <citation type="submission" date="2018-08" db="EMBL/GenBank/DDBJ databases">
        <authorList>
            <consortium name="GenomeTrakr network: Whole genome sequencing for foodborne pathogen traceback"/>
        </authorList>
    </citation>
    <scope>NUCLEOTIDE SEQUENCE [LARGE SCALE GENOMIC DNA]</scope>
    <source>
        <strain evidence="2">FLUFL-367</strain>
    </source>
</reference>
<dbReference type="EMBL" id="AAACVH010000179">
    <property type="protein sequence ID" value="EAA8668928.1"/>
    <property type="molecule type" value="Genomic_DNA"/>
</dbReference>
<evidence type="ECO:0000256" key="1">
    <source>
        <dbReference type="SAM" id="SignalP"/>
    </source>
</evidence>
<evidence type="ECO:0000313" key="2">
    <source>
        <dbReference type="EMBL" id="EAA8668928.1"/>
    </source>
</evidence>